<name>A0A9P9JQX2_FUSRE</name>
<gene>
    <name evidence="1" type="ORF">BKA55DRAFT_667886</name>
</gene>
<evidence type="ECO:0000313" key="2">
    <source>
        <dbReference type="Proteomes" id="UP000720189"/>
    </source>
</evidence>
<comment type="caution">
    <text evidence="1">The sequence shown here is derived from an EMBL/GenBank/DDBJ whole genome shotgun (WGS) entry which is preliminary data.</text>
</comment>
<dbReference type="GeneID" id="70227812"/>
<accession>A0A9P9JQX2</accession>
<protein>
    <submittedName>
        <fullName evidence="1">Uncharacterized protein</fullName>
    </submittedName>
</protein>
<reference evidence="1" key="1">
    <citation type="journal article" date="2021" name="Nat. Commun.">
        <title>Genetic determinants of endophytism in the Arabidopsis root mycobiome.</title>
        <authorList>
            <person name="Mesny F."/>
            <person name="Miyauchi S."/>
            <person name="Thiergart T."/>
            <person name="Pickel B."/>
            <person name="Atanasova L."/>
            <person name="Karlsson M."/>
            <person name="Huettel B."/>
            <person name="Barry K.W."/>
            <person name="Haridas S."/>
            <person name="Chen C."/>
            <person name="Bauer D."/>
            <person name="Andreopoulos W."/>
            <person name="Pangilinan J."/>
            <person name="LaButti K."/>
            <person name="Riley R."/>
            <person name="Lipzen A."/>
            <person name="Clum A."/>
            <person name="Drula E."/>
            <person name="Henrissat B."/>
            <person name="Kohler A."/>
            <person name="Grigoriev I.V."/>
            <person name="Martin F.M."/>
            <person name="Hacquard S."/>
        </authorList>
    </citation>
    <scope>NUCLEOTIDE SEQUENCE</scope>
    <source>
        <strain evidence="1">MPI-CAGE-AT-0023</strain>
    </source>
</reference>
<keyword evidence="2" id="KW-1185">Reference proteome</keyword>
<dbReference type="Proteomes" id="UP000720189">
    <property type="component" value="Unassembled WGS sequence"/>
</dbReference>
<dbReference type="RefSeq" id="XP_046042785.1">
    <property type="nucleotide sequence ID" value="XM_046197858.1"/>
</dbReference>
<organism evidence="1 2">
    <name type="scientific">Fusarium redolens</name>
    <dbReference type="NCBI Taxonomy" id="48865"/>
    <lineage>
        <taxon>Eukaryota</taxon>
        <taxon>Fungi</taxon>
        <taxon>Dikarya</taxon>
        <taxon>Ascomycota</taxon>
        <taxon>Pezizomycotina</taxon>
        <taxon>Sordariomycetes</taxon>
        <taxon>Hypocreomycetidae</taxon>
        <taxon>Hypocreales</taxon>
        <taxon>Nectriaceae</taxon>
        <taxon>Fusarium</taxon>
        <taxon>Fusarium redolens species complex</taxon>
    </lineage>
</organism>
<dbReference type="EMBL" id="JAGMUX010000024">
    <property type="protein sequence ID" value="KAH7228548.1"/>
    <property type="molecule type" value="Genomic_DNA"/>
</dbReference>
<evidence type="ECO:0000313" key="1">
    <source>
        <dbReference type="EMBL" id="KAH7228548.1"/>
    </source>
</evidence>
<sequence length="77" mass="8807">MDGMNRRKKPEPDELDCSMYRMNGIKLIALESKKGRRLRLAPCGQNKVTRLLFKPCSPCRCETCHLRILSALNLACI</sequence>
<dbReference type="AlphaFoldDB" id="A0A9P9JQX2"/>
<proteinExistence type="predicted"/>